<dbReference type="PROSITE" id="PS51186">
    <property type="entry name" value="GNAT"/>
    <property type="match status" value="1"/>
</dbReference>
<keyword evidence="3" id="KW-1185">Reference proteome</keyword>
<evidence type="ECO:0000259" key="1">
    <source>
        <dbReference type="PROSITE" id="PS51186"/>
    </source>
</evidence>
<organism evidence="2 3">
    <name type="scientific">Lactococcus fujiensis JCM 16395</name>
    <dbReference type="NCBI Taxonomy" id="1291764"/>
    <lineage>
        <taxon>Bacteria</taxon>
        <taxon>Bacillati</taxon>
        <taxon>Bacillota</taxon>
        <taxon>Bacilli</taxon>
        <taxon>Lactobacillales</taxon>
        <taxon>Streptococcaceae</taxon>
        <taxon>Lactococcus</taxon>
    </lineage>
</organism>
<dbReference type="CDD" id="cd04301">
    <property type="entry name" value="NAT_SF"/>
    <property type="match status" value="1"/>
</dbReference>
<dbReference type="Proteomes" id="UP000218181">
    <property type="component" value="Unassembled WGS sequence"/>
</dbReference>
<dbReference type="SUPFAM" id="SSF55729">
    <property type="entry name" value="Acyl-CoA N-acyltransferases (Nat)"/>
    <property type="match status" value="1"/>
</dbReference>
<dbReference type="InterPro" id="IPR000182">
    <property type="entry name" value="GNAT_dom"/>
</dbReference>
<dbReference type="InterPro" id="IPR016181">
    <property type="entry name" value="Acyl_CoA_acyltransferase"/>
</dbReference>
<dbReference type="GO" id="GO:0016747">
    <property type="term" value="F:acyltransferase activity, transferring groups other than amino-acyl groups"/>
    <property type="evidence" value="ECO:0007669"/>
    <property type="project" value="InterPro"/>
</dbReference>
<gene>
    <name evidence="2" type="ORF">RT41_GL001786</name>
</gene>
<protein>
    <submittedName>
        <fullName evidence="2">GNAT family acetyltraansferase</fullName>
    </submittedName>
</protein>
<dbReference type="Pfam" id="PF00583">
    <property type="entry name" value="Acetyltransf_1"/>
    <property type="match status" value="1"/>
</dbReference>
<dbReference type="AlphaFoldDB" id="A0A2A5RKH9"/>
<dbReference type="Gene3D" id="3.40.630.30">
    <property type="match status" value="1"/>
</dbReference>
<evidence type="ECO:0000313" key="2">
    <source>
        <dbReference type="EMBL" id="PCR99673.1"/>
    </source>
</evidence>
<accession>A0A2A5RKH9</accession>
<dbReference type="EMBL" id="JXJU01000007">
    <property type="protein sequence ID" value="PCR99673.1"/>
    <property type="molecule type" value="Genomic_DNA"/>
</dbReference>
<name>A0A2A5RKH9_9LACT</name>
<dbReference type="STRING" id="1291764.GCA_001311235_02189"/>
<proteinExistence type="predicted"/>
<evidence type="ECO:0000313" key="3">
    <source>
        <dbReference type="Proteomes" id="UP000218181"/>
    </source>
</evidence>
<feature type="domain" description="N-acetyltransferase" evidence="1">
    <location>
        <begin position="2"/>
        <end position="172"/>
    </location>
</feature>
<dbReference type="RefSeq" id="WP_096818377.1">
    <property type="nucleotide sequence ID" value="NZ_JXJU01000007.1"/>
</dbReference>
<sequence length="172" mass="19744">MNQIRKATISDLPEILKIMQEAREFLAEQGIDQWQGEYPSAENIIPDLDKEMGYLVITDGKISAYFAVIFGDDLMYHTISEGAWSNESTDFVTVHRLAVSARFRGLGINKLIWEFVFEIAENKGYTDFRADTHADNHIMQKALLNLGFEKRGIIIYKDEKILTTCIAYQKEL</sequence>
<reference evidence="2 3" key="1">
    <citation type="submission" date="2014-12" db="EMBL/GenBank/DDBJ databases">
        <title>Draft genome sequences of 10 type strains of Lactococcus.</title>
        <authorList>
            <person name="Sun Z."/>
            <person name="Zhong Z."/>
            <person name="Liu W."/>
            <person name="Zhang W."/>
            <person name="Zhang H."/>
        </authorList>
    </citation>
    <scope>NUCLEOTIDE SEQUENCE [LARGE SCALE GENOMIC DNA]</scope>
    <source>
        <strain evidence="2 3">JCM 16395</strain>
    </source>
</reference>
<dbReference type="OrthoDB" id="9796381at2"/>
<comment type="caution">
    <text evidence="2">The sequence shown here is derived from an EMBL/GenBank/DDBJ whole genome shotgun (WGS) entry which is preliminary data.</text>
</comment>